<comment type="cofactor">
    <cofactor evidence="1">
        <name>Mg(2+)</name>
        <dbReference type="ChEBI" id="CHEBI:18420"/>
    </cofactor>
</comment>
<dbReference type="InterPro" id="IPR037143">
    <property type="entry name" value="4-PPantetheinyl_Trfase_dom_sf"/>
</dbReference>
<dbReference type="Gene3D" id="3.90.470.20">
    <property type="entry name" value="4'-phosphopantetheinyl transferase domain"/>
    <property type="match status" value="1"/>
</dbReference>
<keyword evidence="3 7" id="KW-0808">Transferase</keyword>
<dbReference type="GO" id="GO:0019878">
    <property type="term" value="P:lysine biosynthetic process via aminoadipic acid"/>
    <property type="evidence" value="ECO:0007669"/>
    <property type="project" value="TreeGrafter"/>
</dbReference>
<evidence type="ECO:0000256" key="2">
    <source>
        <dbReference type="ARBA" id="ARBA00010990"/>
    </source>
</evidence>
<dbReference type="NCBIfam" id="TIGR00556">
    <property type="entry name" value="pantethn_trn"/>
    <property type="match status" value="1"/>
</dbReference>
<proteinExistence type="inferred from homology"/>
<evidence type="ECO:0000313" key="8">
    <source>
        <dbReference type="Proteomes" id="UP000198636"/>
    </source>
</evidence>
<protein>
    <submittedName>
        <fullName evidence="7">4'-phosphopantetheinyl transferase</fullName>
    </submittedName>
</protein>
<comment type="similarity">
    <text evidence="2">Belongs to the P-Pant transferase superfamily. Gsp/Sfp/HetI/AcpT family.</text>
</comment>
<gene>
    <name evidence="7" type="ORF">SAMN03080606_02218</name>
</gene>
<evidence type="ECO:0000259" key="6">
    <source>
        <dbReference type="Pfam" id="PF01648"/>
    </source>
</evidence>
<organism evidence="7 8">
    <name type="scientific">Alkaliphilus peptidifermentans DSM 18978</name>
    <dbReference type="NCBI Taxonomy" id="1120976"/>
    <lineage>
        <taxon>Bacteria</taxon>
        <taxon>Bacillati</taxon>
        <taxon>Bacillota</taxon>
        <taxon>Clostridia</taxon>
        <taxon>Peptostreptococcales</taxon>
        <taxon>Natronincolaceae</taxon>
        <taxon>Alkaliphilus</taxon>
    </lineage>
</organism>
<dbReference type="GO" id="GO:0005829">
    <property type="term" value="C:cytosol"/>
    <property type="evidence" value="ECO:0007669"/>
    <property type="project" value="TreeGrafter"/>
</dbReference>
<keyword evidence="4" id="KW-0479">Metal-binding</keyword>
<keyword evidence="5" id="KW-0460">Magnesium</keyword>
<dbReference type="AlphaFoldDB" id="A0A1G5I2B2"/>
<dbReference type="EMBL" id="FMUS01000013">
    <property type="protein sequence ID" value="SCY70163.1"/>
    <property type="molecule type" value="Genomic_DNA"/>
</dbReference>
<dbReference type="InterPro" id="IPR050559">
    <property type="entry name" value="P-Pant_transferase_sf"/>
</dbReference>
<evidence type="ECO:0000256" key="4">
    <source>
        <dbReference type="ARBA" id="ARBA00022723"/>
    </source>
</evidence>
<dbReference type="GO" id="GO:0000287">
    <property type="term" value="F:magnesium ion binding"/>
    <property type="evidence" value="ECO:0007669"/>
    <property type="project" value="InterPro"/>
</dbReference>
<keyword evidence="8" id="KW-1185">Reference proteome</keyword>
<dbReference type="InterPro" id="IPR008278">
    <property type="entry name" value="4-PPantetheinyl_Trfase_dom"/>
</dbReference>
<dbReference type="SUPFAM" id="SSF56214">
    <property type="entry name" value="4'-phosphopantetheinyl transferase"/>
    <property type="match status" value="2"/>
</dbReference>
<dbReference type="Proteomes" id="UP000198636">
    <property type="component" value="Unassembled WGS sequence"/>
</dbReference>
<dbReference type="Pfam" id="PF01648">
    <property type="entry name" value="ACPS"/>
    <property type="match status" value="1"/>
</dbReference>
<dbReference type="GO" id="GO:0006633">
    <property type="term" value="P:fatty acid biosynthetic process"/>
    <property type="evidence" value="ECO:0007669"/>
    <property type="project" value="InterPro"/>
</dbReference>
<accession>A0A1G5I2B2</accession>
<dbReference type="PANTHER" id="PTHR12215:SF10">
    <property type="entry name" value="L-AMINOADIPATE-SEMIALDEHYDE DEHYDROGENASE-PHOSPHOPANTETHEINYL TRANSFERASE"/>
    <property type="match status" value="1"/>
</dbReference>
<dbReference type="STRING" id="1120976.SAMN03080606_02218"/>
<evidence type="ECO:0000256" key="5">
    <source>
        <dbReference type="ARBA" id="ARBA00022842"/>
    </source>
</evidence>
<evidence type="ECO:0000256" key="1">
    <source>
        <dbReference type="ARBA" id="ARBA00001946"/>
    </source>
</evidence>
<sequence>MKKLKLRNSDIYLESNKYGKPYLLNNENFQFSISHSGIWVACAISPKAIGVDVEEIKSIEDNIARRFFSPQEVKDMFSFTGNERLLYFYDLWTLKESFVKAEGEGLAIPLNSFTVRRNNKGNFYLNKQHAKYFFQQLKISNNYKLSVCCTKGTHFSGIKIYNIDQLYKDFMNKVD</sequence>
<feature type="domain" description="4'-phosphopantetheinyl transferase" evidence="6">
    <location>
        <begin position="48"/>
        <end position="148"/>
    </location>
</feature>
<dbReference type="GO" id="GO:0008897">
    <property type="term" value="F:holo-[acyl-carrier-protein] synthase activity"/>
    <property type="evidence" value="ECO:0007669"/>
    <property type="project" value="InterPro"/>
</dbReference>
<reference evidence="7 8" key="1">
    <citation type="submission" date="2016-10" db="EMBL/GenBank/DDBJ databases">
        <authorList>
            <person name="de Groot N.N."/>
        </authorList>
    </citation>
    <scope>NUCLEOTIDE SEQUENCE [LARGE SCALE GENOMIC DNA]</scope>
    <source>
        <strain evidence="7 8">DSM 18978</strain>
    </source>
</reference>
<evidence type="ECO:0000313" key="7">
    <source>
        <dbReference type="EMBL" id="SCY70163.1"/>
    </source>
</evidence>
<dbReference type="PANTHER" id="PTHR12215">
    <property type="entry name" value="PHOSPHOPANTETHEINE TRANSFERASE"/>
    <property type="match status" value="1"/>
</dbReference>
<name>A0A1G5I2B2_9FIRM</name>
<dbReference type="InterPro" id="IPR004568">
    <property type="entry name" value="Ppantetheine-prot_Trfase_dom"/>
</dbReference>
<evidence type="ECO:0000256" key="3">
    <source>
        <dbReference type="ARBA" id="ARBA00022679"/>
    </source>
</evidence>
<dbReference type="OrthoDB" id="9808281at2"/>